<feature type="transmembrane region" description="Helical" evidence="1">
    <location>
        <begin position="330"/>
        <end position="351"/>
    </location>
</feature>
<keyword evidence="1" id="KW-1133">Transmembrane helix</keyword>
<organism evidence="4">
    <name type="scientific">Isoptericola variabilis (strain 225)</name>
    <dbReference type="NCBI Taxonomy" id="743718"/>
    <lineage>
        <taxon>Bacteria</taxon>
        <taxon>Bacillati</taxon>
        <taxon>Actinomycetota</taxon>
        <taxon>Actinomycetes</taxon>
        <taxon>Micrococcales</taxon>
        <taxon>Promicromonosporaceae</taxon>
        <taxon>Isoptericola</taxon>
    </lineage>
</organism>
<feature type="transmembrane region" description="Helical" evidence="1">
    <location>
        <begin position="68"/>
        <end position="87"/>
    </location>
</feature>
<dbReference type="InterPro" id="IPR002656">
    <property type="entry name" value="Acyl_transf_3_dom"/>
</dbReference>
<sequence length="385" mass="41529">MAETTPLTQTPPARPAQRLLAVDGLRFLAAAAVMLYHFTATSTVTRYWGGTPGADLFPVLNHVTRYGWLAVELFFVISGFFILMTAQGRSLAHFTGSRVGRLFPAYWACIVITALLHAVWSGGRQLTFGETLLNLTMVQELFGVQSSQVVFWTLLAELKFYLLVAVLLAFGPMTRLKVLGLATLWPLAGMLARAAGQYELGEVLVARYAPYFAVGMLLFLLRRDGVRGNGAVLAVLGGNLALCCHLVIVATGHATTLQGVPVNPVVALALMLLCVVAVWVASSPRVEARGRVTVALCTAGGLLTYPVYLVHSEFGYATIEALASRGVGPWVTLAAAVAVTGALSWAIYRFVEERWSRRLRHAVVRAMTPTAGERVPQRRAATSSA</sequence>
<feature type="domain" description="Acyltransferase 3" evidence="2">
    <location>
        <begin position="21"/>
        <end position="349"/>
    </location>
</feature>
<dbReference type="STRING" id="743718.Isova_2369"/>
<feature type="transmembrane region" description="Helical" evidence="1">
    <location>
        <begin position="178"/>
        <end position="198"/>
    </location>
</feature>
<feature type="transmembrane region" description="Helical" evidence="1">
    <location>
        <begin position="99"/>
        <end position="120"/>
    </location>
</feature>
<feature type="transmembrane region" description="Helical" evidence="1">
    <location>
        <begin position="27"/>
        <end position="48"/>
    </location>
</feature>
<dbReference type="Proteomes" id="UP000009236">
    <property type="component" value="Chromosome"/>
</dbReference>
<accession>F6FRM6</accession>
<reference evidence="3 4" key="1">
    <citation type="submission" date="2011-05" db="EMBL/GenBank/DDBJ databases">
        <title>Complete sequence of Isoptericola variabilis 225.</title>
        <authorList>
            <consortium name="US DOE Joint Genome Institute"/>
            <person name="Lucas S."/>
            <person name="Han J."/>
            <person name="Lapidus A."/>
            <person name="Cheng J.-F."/>
            <person name="Goodwin L."/>
            <person name="Pitluck S."/>
            <person name="Peters L."/>
            <person name="Mikhailova N."/>
            <person name="Zeytun A."/>
            <person name="Han C."/>
            <person name="Tapia R."/>
            <person name="Land M."/>
            <person name="Hauser L."/>
            <person name="Kyrpides N."/>
            <person name="Ivanova N."/>
            <person name="Pagani I."/>
            <person name="Siebers A."/>
            <person name="Allgaier M."/>
            <person name="Thelen M."/>
            <person name="Hugenholtz P."/>
            <person name="Gladden J."/>
            <person name="Woyke T."/>
        </authorList>
    </citation>
    <scope>NUCLEOTIDE SEQUENCE [LARGE SCALE GENOMIC DNA]</scope>
    <source>
        <strain evidence="4">225</strain>
    </source>
</reference>
<dbReference type="PANTHER" id="PTHR23028:SF53">
    <property type="entry name" value="ACYL_TRANSF_3 DOMAIN-CONTAINING PROTEIN"/>
    <property type="match status" value="1"/>
</dbReference>
<dbReference type="AlphaFoldDB" id="F6FRM6"/>
<feature type="transmembrane region" description="Helical" evidence="1">
    <location>
        <begin position="233"/>
        <end position="254"/>
    </location>
</feature>
<dbReference type="EMBL" id="CP002810">
    <property type="protein sequence ID" value="AEG45084.1"/>
    <property type="molecule type" value="Genomic_DNA"/>
</dbReference>
<dbReference type="RefSeq" id="WP_013839475.1">
    <property type="nucleotide sequence ID" value="NC_015588.1"/>
</dbReference>
<dbReference type="HOGENOM" id="CLU_005679_2_3_11"/>
<evidence type="ECO:0000313" key="3">
    <source>
        <dbReference type="EMBL" id="AEG45084.1"/>
    </source>
</evidence>
<feature type="transmembrane region" description="Helical" evidence="1">
    <location>
        <begin position="260"/>
        <end position="280"/>
    </location>
</feature>
<keyword evidence="1" id="KW-0472">Membrane</keyword>
<dbReference type="GO" id="GO:0009103">
    <property type="term" value="P:lipopolysaccharide biosynthetic process"/>
    <property type="evidence" value="ECO:0007669"/>
    <property type="project" value="TreeGrafter"/>
</dbReference>
<dbReference type="KEGG" id="iva:Isova_2369"/>
<evidence type="ECO:0000259" key="2">
    <source>
        <dbReference type="Pfam" id="PF01757"/>
    </source>
</evidence>
<protein>
    <submittedName>
        <fullName evidence="3">Acyltransferase 3</fullName>
    </submittedName>
</protein>
<evidence type="ECO:0000313" key="4">
    <source>
        <dbReference type="Proteomes" id="UP000009236"/>
    </source>
</evidence>
<dbReference type="eggNOG" id="COG1835">
    <property type="taxonomic scope" value="Bacteria"/>
</dbReference>
<evidence type="ECO:0000256" key="1">
    <source>
        <dbReference type="SAM" id="Phobius"/>
    </source>
</evidence>
<dbReference type="Pfam" id="PF01757">
    <property type="entry name" value="Acyl_transf_3"/>
    <property type="match status" value="1"/>
</dbReference>
<keyword evidence="1" id="KW-0812">Transmembrane</keyword>
<dbReference type="GO" id="GO:0016020">
    <property type="term" value="C:membrane"/>
    <property type="evidence" value="ECO:0007669"/>
    <property type="project" value="TreeGrafter"/>
</dbReference>
<proteinExistence type="predicted"/>
<dbReference type="InterPro" id="IPR050879">
    <property type="entry name" value="Acyltransferase_3"/>
</dbReference>
<dbReference type="PANTHER" id="PTHR23028">
    <property type="entry name" value="ACETYLTRANSFERASE"/>
    <property type="match status" value="1"/>
</dbReference>
<dbReference type="GO" id="GO:0016747">
    <property type="term" value="F:acyltransferase activity, transferring groups other than amino-acyl groups"/>
    <property type="evidence" value="ECO:0007669"/>
    <property type="project" value="InterPro"/>
</dbReference>
<keyword evidence="3" id="KW-0012">Acyltransferase</keyword>
<name>F6FRM6_ISOV2</name>
<gene>
    <name evidence="3" type="ordered locus">Isova_2369</name>
</gene>
<keyword evidence="4" id="KW-1185">Reference proteome</keyword>
<feature type="transmembrane region" description="Helical" evidence="1">
    <location>
        <begin position="204"/>
        <end position="221"/>
    </location>
</feature>
<feature type="transmembrane region" description="Helical" evidence="1">
    <location>
        <begin position="149"/>
        <end position="171"/>
    </location>
</feature>
<feature type="transmembrane region" description="Helical" evidence="1">
    <location>
        <begin position="292"/>
        <end position="310"/>
    </location>
</feature>
<keyword evidence="3" id="KW-0808">Transferase</keyword>